<dbReference type="InterPro" id="IPR045132">
    <property type="entry name" value="UBE4"/>
</dbReference>
<reference evidence="14" key="1">
    <citation type="journal article" date="2017" name="Cell">
        <title>Insights into land plant evolution garnered from the Marchantia polymorpha genome.</title>
        <authorList>
            <person name="Bowman J.L."/>
            <person name="Kohchi T."/>
            <person name="Yamato K.T."/>
            <person name="Jenkins J."/>
            <person name="Shu S."/>
            <person name="Ishizaki K."/>
            <person name="Yamaoka S."/>
            <person name="Nishihama R."/>
            <person name="Nakamura Y."/>
            <person name="Berger F."/>
            <person name="Adam C."/>
            <person name="Aki S.S."/>
            <person name="Althoff F."/>
            <person name="Araki T."/>
            <person name="Arteaga-Vazquez M.A."/>
            <person name="Balasubrmanian S."/>
            <person name="Barry K."/>
            <person name="Bauer D."/>
            <person name="Boehm C.R."/>
            <person name="Briginshaw L."/>
            <person name="Caballero-Perez J."/>
            <person name="Catarino B."/>
            <person name="Chen F."/>
            <person name="Chiyoda S."/>
            <person name="Chovatia M."/>
            <person name="Davies K.M."/>
            <person name="Delmans M."/>
            <person name="Demura T."/>
            <person name="Dierschke T."/>
            <person name="Dolan L."/>
            <person name="Dorantes-Acosta A.E."/>
            <person name="Eklund D.M."/>
            <person name="Florent S.N."/>
            <person name="Flores-Sandoval E."/>
            <person name="Fujiyama A."/>
            <person name="Fukuzawa H."/>
            <person name="Galik B."/>
            <person name="Grimanelli D."/>
            <person name="Grimwood J."/>
            <person name="Grossniklaus U."/>
            <person name="Hamada T."/>
            <person name="Haseloff J."/>
            <person name="Hetherington A.J."/>
            <person name="Higo A."/>
            <person name="Hirakawa Y."/>
            <person name="Hundley H.N."/>
            <person name="Ikeda Y."/>
            <person name="Inoue K."/>
            <person name="Inoue S.I."/>
            <person name="Ishida S."/>
            <person name="Jia Q."/>
            <person name="Kakita M."/>
            <person name="Kanazawa T."/>
            <person name="Kawai Y."/>
            <person name="Kawashima T."/>
            <person name="Kennedy M."/>
            <person name="Kinose K."/>
            <person name="Kinoshita T."/>
            <person name="Kohara Y."/>
            <person name="Koide E."/>
            <person name="Komatsu K."/>
            <person name="Kopischke S."/>
            <person name="Kubo M."/>
            <person name="Kyozuka J."/>
            <person name="Lagercrantz U."/>
            <person name="Lin S.S."/>
            <person name="Lindquist E."/>
            <person name="Lipzen A.M."/>
            <person name="Lu C.W."/>
            <person name="De Luna E."/>
            <person name="Martienssen R.A."/>
            <person name="Minamino N."/>
            <person name="Mizutani M."/>
            <person name="Mizutani M."/>
            <person name="Mochizuki N."/>
            <person name="Monte I."/>
            <person name="Mosher R."/>
            <person name="Nagasaki H."/>
            <person name="Nakagami H."/>
            <person name="Naramoto S."/>
            <person name="Nishitani K."/>
            <person name="Ohtani M."/>
            <person name="Okamoto T."/>
            <person name="Okumura M."/>
            <person name="Phillips J."/>
            <person name="Pollak B."/>
            <person name="Reinders A."/>
            <person name="Rovekamp M."/>
            <person name="Sano R."/>
            <person name="Sawa S."/>
            <person name="Schmid M.W."/>
            <person name="Shirakawa M."/>
            <person name="Solano R."/>
            <person name="Spunde A."/>
            <person name="Suetsugu N."/>
            <person name="Sugano S."/>
            <person name="Sugiyama A."/>
            <person name="Sun R."/>
            <person name="Suzuki Y."/>
            <person name="Takenaka M."/>
            <person name="Takezawa D."/>
            <person name="Tomogane H."/>
            <person name="Tsuzuki M."/>
            <person name="Ueda T."/>
            <person name="Umeda M."/>
            <person name="Ward J.M."/>
            <person name="Watanabe Y."/>
            <person name="Yazaki K."/>
            <person name="Yokoyama R."/>
            <person name="Yoshitake Y."/>
            <person name="Yotsui I."/>
            <person name="Zachgo S."/>
            <person name="Schmutz J."/>
        </authorList>
    </citation>
    <scope>NUCLEOTIDE SEQUENCE [LARGE SCALE GENOMIC DNA]</scope>
    <source>
        <strain evidence="14">Tak-1</strain>
    </source>
</reference>
<dbReference type="Pfam" id="PF04564">
    <property type="entry name" value="U-box"/>
    <property type="match status" value="1"/>
</dbReference>
<dbReference type="PANTHER" id="PTHR13931">
    <property type="entry name" value="UBIQUITINATION FACTOR E4"/>
    <property type="match status" value="1"/>
</dbReference>
<dbReference type="GO" id="GO:0034450">
    <property type="term" value="F:ubiquitin-ubiquitin ligase activity"/>
    <property type="evidence" value="ECO:0000318"/>
    <property type="project" value="GO_Central"/>
</dbReference>
<gene>
    <name evidence="13" type="ORF">MARPO_0052s0078</name>
</gene>
<dbReference type="FunFam" id="3.30.40.10:FF:000055">
    <property type="entry name" value="Ubiquitin conjugation factor e4 a"/>
    <property type="match status" value="1"/>
</dbReference>
<keyword evidence="10" id="KW-0539">Nucleus</keyword>
<feature type="compositionally biased region" description="Polar residues" evidence="11">
    <location>
        <begin position="450"/>
        <end position="466"/>
    </location>
</feature>
<dbReference type="PANTHER" id="PTHR13931:SF2">
    <property type="entry name" value="UBIQUITIN CONJUGATION FACTOR E4 B"/>
    <property type="match status" value="1"/>
</dbReference>
<evidence type="ECO:0000256" key="6">
    <source>
        <dbReference type="ARBA" id="ARBA00012483"/>
    </source>
</evidence>
<dbReference type="UniPathway" id="UPA00143"/>
<evidence type="ECO:0000256" key="10">
    <source>
        <dbReference type="ARBA" id="ARBA00023242"/>
    </source>
</evidence>
<dbReference type="OrthoDB" id="20295at2759"/>
<dbReference type="CDD" id="cd16657">
    <property type="entry name" value="RING-Ubox_UBE4A"/>
    <property type="match status" value="1"/>
</dbReference>
<evidence type="ECO:0000256" key="5">
    <source>
        <dbReference type="ARBA" id="ARBA00007434"/>
    </source>
</evidence>
<dbReference type="Gramene" id="Mp6g01260.1">
    <property type="protein sequence ID" value="Mp6g01260.1.cds"/>
    <property type="gene ID" value="Mp6g01260"/>
</dbReference>
<dbReference type="InterPro" id="IPR003613">
    <property type="entry name" value="Ubox_domain"/>
</dbReference>
<feature type="region of interest" description="Disordered" evidence="11">
    <location>
        <begin position="439"/>
        <end position="466"/>
    </location>
</feature>
<comment type="similarity">
    <text evidence="5">Belongs to the ubiquitin conjugation factor E4 family.</text>
</comment>
<dbReference type="GO" id="GO:0005737">
    <property type="term" value="C:cytoplasm"/>
    <property type="evidence" value="ECO:0000318"/>
    <property type="project" value="GO_Central"/>
</dbReference>
<organism evidence="13 14">
    <name type="scientific">Marchantia polymorpha</name>
    <name type="common">Common liverwort</name>
    <name type="synonym">Marchantia aquatica</name>
    <dbReference type="NCBI Taxonomy" id="3197"/>
    <lineage>
        <taxon>Eukaryota</taxon>
        <taxon>Viridiplantae</taxon>
        <taxon>Streptophyta</taxon>
        <taxon>Embryophyta</taxon>
        <taxon>Marchantiophyta</taxon>
        <taxon>Marchantiopsida</taxon>
        <taxon>Marchantiidae</taxon>
        <taxon>Marchantiales</taxon>
        <taxon>Marchantiaceae</taxon>
        <taxon>Marchantia</taxon>
    </lineage>
</organism>
<name>A0A2R6WWR1_MARPO</name>
<comment type="catalytic activity">
    <reaction evidence="1">
        <text>S-ubiquitinyl-[E2 ubiquitin-conjugating enzyme]-L-cysteine + [acceptor protein]-L-lysine = [E2 ubiquitin-conjugating enzyme]-L-cysteine + N(6)-ubiquitinyl-[acceptor protein]-L-lysine.</text>
        <dbReference type="EC" id="2.3.2.27"/>
    </reaction>
</comment>
<evidence type="ECO:0000313" key="13">
    <source>
        <dbReference type="EMBL" id="PTQ38294.1"/>
    </source>
</evidence>
<evidence type="ECO:0000256" key="4">
    <source>
        <dbReference type="ARBA" id="ARBA00004906"/>
    </source>
</evidence>
<feature type="compositionally biased region" description="Basic and acidic residues" evidence="11">
    <location>
        <begin position="439"/>
        <end position="449"/>
    </location>
</feature>
<evidence type="ECO:0000256" key="3">
    <source>
        <dbReference type="ARBA" id="ARBA00004496"/>
    </source>
</evidence>
<keyword evidence="8" id="KW-0808">Transferase</keyword>
<dbReference type="GO" id="GO:0000151">
    <property type="term" value="C:ubiquitin ligase complex"/>
    <property type="evidence" value="ECO:0007669"/>
    <property type="project" value="InterPro"/>
</dbReference>
<dbReference type="InterPro" id="IPR019474">
    <property type="entry name" value="Ub_conjug_fac_E4_core"/>
</dbReference>
<protein>
    <recommendedName>
        <fullName evidence="6">RING-type E3 ubiquitin transferase</fullName>
        <ecNumber evidence="6">2.3.2.27</ecNumber>
    </recommendedName>
</protein>
<evidence type="ECO:0000313" key="14">
    <source>
        <dbReference type="Proteomes" id="UP000244005"/>
    </source>
</evidence>
<dbReference type="InterPro" id="IPR013083">
    <property type="entry name" value="Znf_RING/FYVE/PHD"/>
</dbReference>
<dbReference type="GO" id="GO:0005634">
    <property type="term" value="C:nucleus"/>
    <property type="evidence" value="ECO:0000318"/>
    <property type="project" value="GO_Central"/>
</dbReference>
<dbReference type="GO" id="GO:0006511">
    <property type="term" value="P:ubiquitin-dependent protein catabolic process"/>
    <property type="evidence" value="ECO:0007669"/>
    <property type="project" value="InterPro"/>
</dbReference>
<dbReference type="Proteomes" id="UP000244005">
    <property type="component" value="Unassembled WGS sequence"/>
</dbReference>
<keyword evidence="9" id="KW-0833">Ubl conjugation pathway</keyword>
<evidence type="ECO:0000256" key="8">
    <source>
        <dbReference type="ARBA" id="ARBA00022679"/>
    </source>
</evidence>
<sequence length="1027" mass="116063">MAQVRTRRKEEVEDFVLKKVLQVTLTPGPNDGPGSGSGMVYLEQLAAELLSEDKELALSKDLLERVLMDRLSVYREGTGPPFLYLIGCYRRALEEGRKVQNMKDKKILAEIQDTLSQVKELCVSYAGNICLYPDMFPQPVIAAEDKHSDFLELILAEVAPSIGFDPGTSGGGPAGPSLPHGFLEHFVKRFEEDGVEEIFNKVFKDLQQSVMKVSPLGPFQGPLRALVLLASYAPLAKVLVKHPAWHPQGEFVNGRVLEVSSILGPFFHISVIPDHPVFGNGDPNVGIQYFSDAANRRPADINSASATIKTMLHQLYDGLHELLLKLLRSSDTREPVLHYLADLIQKNAKREAIQSNPFINASNGMFVCLSAVMLRLCEPFLDPQSSKKDKIDAGYVLHKGRVDFSSLTALHATSEEVAKWVDKRNFARAEGFRQAQLQKEQEELRRLQSHEATTSNNGAHSSLSGPGQAASEQVNYSFICECFFLTARVLNLGLMKALSDLKTLLTDLNRQKEAVKTLKGLRGPGAPPELENELNQAKALVDRLSMDRLCYEAQLVKDVDIMQDALKFYRLMVVWLVSLIGGFKMPLPTPCPMEFASMPEHFIEDSLELLLFASRIPRALDGFVLDEFMSFIVMFMGSPLHVKNPYLRAKMVEVLNVWMPGKSYSPVLQNSMASLFEGHQMALQYLVPNLLKLYVDIEFTGSHTQFYDKFNIRHNISELLEYLWLVPSHHNSWKQIAVTEEKGSYLKFLNLLINDSIFLLDESLKKIPELKEMEAEMANTAEWQRRPPQERQERMRLFHQQENVVRIDMILANEDVKMLQYTSAEITAPLLLPEMVERIAAMLNYFLMQLVGPRRNALKLKEPEKYEFRPKELLCQIMDIYVHLARGDSKGVFAKAISSDGRSYQHEIFVAAVEVVGKYQLVLPETTVQDFLALAQKAHEASVEAMDTEALLGDIPDEFLDPIQYTLMRDPVILPSSKTTLDRSTIQRHLLSDQTDPFNRSILTADMLIPHTELKAKIEAFLYSHRQ</sequence>
<dbReference type="OMA" id="WLTEIAM"/>
<dbReference type="SUPFAM" id="SSF57850">
    <property type="entry name" value="RING/U-box"/>
    <property type="match status" value="1"/>
</dbReference>
<keyword evidence="14" id="KW-1185">Reference proteome</keyword>
<proteinExistence type="inferred from homology"/>
<feature type="domain" description="U-box" evidence="12">
    <location>
        <begin position="954"/>
        <end position="1027"/>
    </location>
</feature>
<dbReference type="EC" id="2.3.2.27" evidence="6"/>
<dbReference type="EMBL" id="KZ772724">
    <property type="protein sequence ID" value="PTQ38294.1"/>
    <property type="molecule type" value="Genomic_DNA"/>
</dbReference>
<evidence type="ECO:0000256" key="2">
    <source>
        <dbReference type="ARBA" id="ARBA00004123"/>
    </source>
</evidence>
<dbReference type="GO" id="GO:0000209">
    <property type="term" value="P:protein polyubiquitination"/>
    <property type="evidence" value="ECO:0000318"/>
    <property type="project" value="GO_Central"/>
</dbReference>
<comment type="subcellular location">
    <subcellularLocation>
        <location evidence="3">Cytoplasm</location>
    </subcellularLocation>
    <subcellularLocation>
        <location evidence="2">Nucleus</location>
    </subcellularLocation>
</comment>
<dbReference type="SMART" id="SM00504">
    <property type="entry name" value="Ubox"/>
    <property type="match status" value="1"/>
</dbReference>
<dbReference type="Gene3D" id="3.30.40.10">
    <property type="entry name" value="Zinc/RING finger domain, C3HC4 (zinc finger)"/>
    <property type="match status" value="1"/>
</dbReference>
<keyword evidence="7" id="KW-0963">Cytoplasm</keyword>
<evidence type="ECO:0000256" key="1">
    <source>
        <dbReference type="ARBA" id="ARBA00000900"/>
    </source>
</evidence>
<dbReference type="GO" id="GO:0036503">
    <property type="term" value="P:ERAD pathway"/>
    <property type="evidence" value="ECO:0000318"/>
    <property type="project" value="GO_Central"/>
</dbReference>
<dbReference type="PROSITE" id="PS51698">
    <property type="entry name" value="U_BOX"/>
    <property type="match status" value="1"/>
</dbReference>
<evidence type="ECO:0000256" key="11">
    <source>
        <dbReference type="SAM" id="MobiDB-lite"/>
    </source>
</evidence>
<accession>A0A2R6WWR1</accession>
<evidence type="ECO:0000256" key="7">
    <source>
        <dbReference type="ARBA" id="ARBA00022490"/>
    </source>
</evidence>
<dbReference type="Pfam" id="PF10408">
    <property type="entry name" value="Ufd2P_core"/>
    <property type="match status" value="1"/>
</dbReference>
<comment type="pathway">
    <text evidence="4">Protein modification; protein ubiquitination.</text>
</comment>
<evidence type="ECO:0000259" key="12">
    <source>
        <dbReference type="PROSITE" id="PS51698"/>
    </source>
</evidence>
<dbReference type="AlphaFoldDB" id="A0A2R6WWR1"/>
<evidence type="ECO:0000256" key="9">
    <source>
        <dbReference type="ARBA" id="ARBA00022786"/>
    </source>
</evidence>